<organism evidence="3 4">
    <name type="scientific">Diaporthe vaccinii</name>
    <dbReference type="NCBI Taxonomy" id="105482"/>
    <lineage>
        <taxon>Eukaryota</taxon>
        <taxon>Fungi</taxon>
        <taxon>Dikarya</taxon>
        <taxon>Ascomycota</taxon>
        <taxon>Pezizomycotina</taxon>
        <taxon>Sordariomycetes</taxon>
        <taxon>Sordariomycetidae</taxon>
        <taxon>Diaporthales</taxon>
        <taxon>Diaporthaceae</taxon>
        <taxon>Diaporthe</taxon>
        <taxon>Diaporthe eres species complex</taxon>
    </lineage>
</organism>
<feature type="region of interest" description="Disordered" evidence="2">
    <location>
        <begin position="1222"/>
        <end position="1421"/>
    </location>
</feature>
<feature type="compositionally biased region" description="Low complexity" evidence="2">
    <location>
        <begin position="1358"/>
        <end position="1377"/>
    </location>
</feature>
<keyword evidence="1" id="KW-0175">Coiled coil</keyword>
<feature type="compositionally biased region" description="Low complexity" evidence="2">
    <location>
        <begin position="1122"/>
        <end position="1137"/>
    </location>
</feature>
<feature type="coiled-coil region" evidence="1">
    <location>
        <begin position="448"/>
        <end position="563"/>
    </location>
</feature>
<dbReference type="Proteomes" id="UP001600888">
    <property type="component" value="Unassembled WGS sequence"/>
</dbReference>
<evidence type="ECO:0000313" key="4">
    <source>
        <dbReference type="Proteomes" id="UP001600888"/>
    </source>
</evidence>
<feature type="region of interest" description="Disordered" evidence="2">
    <location>
        <begin position="1"/>
        <end position="83"/>
    </location>
</feature>
<dbReference type="EMBL" id="JBAWTH010000022">
    <property type="protein sequence ID" value="KAL2286780.1"/>
    <property type="molecule type" value="Genomic_DNA"/>
</dbReference>
<feature type="compositionally biased region" description="Polar residues" evidence="2">
    <location>
        <begin position="1073"/>
        <end position="1086"/>
    </location>
</feature>
<dbReference type="PANTHER" id="PTHR45615">
    <property type="entry name" value="MYOSIN HEAVY CHAIN, NON-MUSCLE"/>
    <property type="match status" value="1"/>
</dbReference>
<reference evidence="3 4" key="1">
    <citation type="submission" date="2024-03" db="EMBL/GenBank/DDBJ databases">
        <title>A high-quality draft genome sequence of Diaporthe vaccinii, a causative agent of upright dieback and viscid rot disease in cranberry plants.</title>
        <authorList>
            <person name="Sarrasin M."/>
            <person name="Lang B.F."/>
            <person name="Burger G."/>
        </authorList>
    </citation>
    <scope>NUCLEOTIDE SEQUENCE [LARGE SCALE GENOMIC DNA]</scope>
    <source>
        <strain evidence="3 4">IS7</strain>
    </source>
</reference>
<name>A0ABR4EWX2_9PEZI</name>
<evidence type="ECO:0000256" key="2">
    <source>
        <dbReference type="SAM" id="MobiDB-lite"/>
    </source>
</evidence>
<dbReference type="PANTHER" id="PTHR45615:SF80">
    <property type="entry name" value="GRIP DOMAIN-CONTAINING PROTEIN"/>
    <property type="match status" value="1"/>
</dbReference>
<feature type="region of interest" description="Disordered" evidence="2">
    <location>
        <begin position="1121"/>
        <end position="1157"/>
    </location>
</feature>
<feature type="compositionally biased region" description="Basic and acidic residues" evidence="2">
    <location>
        <begin position="48"/>
        <end position="61"/>
    </location>
</feature>
<feature type="compositionally biased region" description="Polar residues" evidence="2">
    <location>
        <begin position="111"/>
        <end position="123"/>
    </location>
</feature>
<feature type="compositionally biased region" description="Polar residues" evidence="2">
    <location>
        <begin position="347"/>
        <end position="366"/>
    </location>
</feature>
<comment type="caution">
    <text evidence="3">The sequence shown here is derived from an EMBL/GenBank/DDBJ whole genome shotgun (WGS) entry which is preliminary data.</text>
</comment>
<dbReference type="EMBL" id="JBAWTH010000022">
    <property type="protein sequence ID" value="KAL2286781.1"/>
    <property type="molecule type" value="Genomic_DNA"/>
</dbReference>
<feature type="region of interest" description="Disordered" evidence="2">
    <location>
        <begin position="108"/>
        <end position="130"/>
    </location>
</feature>
<keyword evidence="4" id="KW-1185">Reference proteome</keyword>
<accession>A0ABR4EWX2</accession>
<protein>
    <submittedName>
        <fullName evidence="3">Uncharacterized protein</fullName>
    </submittedName>
</protein>
<feature type="coiled-coil region" evidence="1">
    <location>
        <begin position="597"/>
        <end position="624"/>
    </location>
</feature>
<feature type="region of interest" description="Disordered" evidence="2">
    <location>
        <begin position="153"/>
        <end position="417"/>
    </location>
</feature>
<evidence type="ECO:0000256" key="1">
    <source>
        <dbReference type="SAM" id="Coils"/>
    </source>
</evidence>
<sequence length="1421" mass="159223">MEASLPASHNCPGPPDMASHGATMDEDSQKSMTLQNSLPPLPETQGDGPEHDLSSPTERDGGVQLLSRPQNLDIDPGESFSWGKPVKIIPGKFSRPVPAKSAVDAIKEQAPATSPVVTGSPSSKAPDAIATGSVQSTPFATRHFGLVISPNSRHLSAEDSSRAPLPSVEGSLTFEDNNQPVANDAGHLTQVQTSARRPPFEDYQPQYQRPGGRDQAPVTKSSHARQLPNPEGLSMVEVQHHGVSQVKGQVPRQGKPFSEQGRGGNHSVDQCMQQDQPTDAVQSNGRRSRISLPNDTSVSPAQLPQQLPREESQHQPLRERLVQKNTLGKSPPLNLNRPMRDVRQVSKAKTPTHCPSSRSSLHGSNISKSRSRPRPSTSGRPRPSRHQDSRHHDDTPSIRRRDPRAAASHHSPSMEDIRQSYESPEIDMVAGNLAQALNSHFEMMRSGWRRKEQEISYLERNIRKQEQKLSNFERQSEGKSGRIQELEEDRVRLQEQLESANQHLEDRSTKLSELQKKCRTYKEHLNSATAEQQDLYKAAKAKCETAISQMREEEHKRKALDEQQRKDLQATRERLTQIVKSTVAEYSSKEREFNNRLDSLHQRIQEREADVERERETIRGLLEQNETVESIQGSMKTFEAQIEQIAAKLGELASGQVERDGAAAEETRAKLDKIVEHLCALDKRVEPQASIIEKIQEANVQTFSTILNPVLKSHTEIQANLQTLSDAVEDYMEDFWMKLEDREDVLTELLEQTQADNAQLQADVQLREDERNVLLDNLEQAEATTRQHEKNLENLKNEIAELEQAQANDMEQAARAKSLHADCEKLKVDVAGKSALARDLEIRLQHSQAALLNETEQHKRHTQELQKFMEQREEAARAALEAAVQVARQEVTRDMSIAKENISTLLKQALTESTALKDELNAAKQQVSMIEEMNRQADTTVDELRSELKTAQTKADRLGEEAIEKDMESQKAIDHRSAQIKDLEAKLARKEREITQLSEDAQTYDKQIHKALDGLKEWTKSQHAVKGFISELGKAQDGDLNGIDIKLKAFLEIDMLHQAIFQYCQAHGKSAPTGDQGTAEESTTSKDVWADLPPSSPREQMPPKNLATRVLDQVGRRVTIRSPSLSAPSPIPLSVSAEQEHRRSANPPKSIMKASSQSTIIEDEDISEPRGVAQSSSLPSRGFFGHRSYKTFALTRSAYQGDGEQREHDIQDKGTLTRTDFTRAPYNRPVSGTTRAESAITGEKTHVGRESRKRKQVDRPKMGSPQKRASIHTEKENPKLSKHFMSPPECQVSQGNEFQVPPSAPRKRARKNTNEIDELISPIRSFYFEQSVSTAGHEAGRQRRSHTRAEDGNVGEPNASLASRANSNSQDGSQDSQLLEYPRRRSSRQNEDSQDSITHSQRVRSEPTDPPYRAKRFTMGQ</sequence>
<proteinExistence type="predicted"/>
<feature type="region of interest" description="Disordered" evidence="2">
    <location>
        <begin position="1068"/>
        <end position="1106"/>
    </location>
</feature>
<evidence type="ECO:0000313" key="3">
    <source>
        <dbReference type="EMBL" id="KAL2286781.1"/>
    </source>
</evidence>
<feature type="coiled-coil region" evidence="1">
    <location>
        <begin position="851"/>
        <end position="1007"/>
    </location>
</feature>
<feature type="coiled-coil region" evidence="1">
    <location>
        <begin position="714"/>
        <end position="812"/>
    </location>
</feature>
<feature type="compositionally biased region" description="Polar residues" evidence="2">
    <location>
        <begin position="267"/>
        <end position="305"/>
    </location>
</feature>
<gene>
    <name evidence="3" type="ORF">FJTKL_06346</name>
</gene>
<feature type="compositionally biased region" description="Basic and acidic residues" evidence="2">
    <location>
        <begin position="385"/>
        <end position="404"/>
    </location>
</feature>
<feature type="compositionally biased region" description="Basic and acidic residues" evidence="2">
    <location>
        <begin position="308"/>
        <end position="322"/>
    </location>
</feature>